<dbReference type="Proteomes" id="UP000032229">
    <property type="component" value="Chromosome"/>
</dbReference>
<evidence type="ECO:0008006" key="3">
    <source>
        <dbReference type="Google" id="ProtNLM"/>
    </source>
</evidence>
<dbReference type="KEGG" id="sze:AW14_13480"/>
<organism evidence="1 2">
    <name type="scientific">Siansivirga zeaxanthinifaciens CC-SAMT-1</name>
    <dbReference type="NCBI Taxonomy" id="1454006"/>
    <lineage>
        <taxon>Bacteria</taxon>
        <taxon>Pseudomonadati</taxon>
        <taxon>Bacteroidota</taxon>
        <taxon>Flavobacteriia</taxon>
        <taxon>Flavobacteriales</taxon>
        <taxon>Flavobacteriaceae</taxon>
        <taxon>Siansivirga</taxon>
    </lineage>
</organism>
<evidence type="ECO:0000313" key="1">
    <source>
        <dbReference type="EMBL" id="AJR04515.1"/>
    </source>
</evidence>
<reference evidence="1 2" key="1">
    <citation type="submission" date="2014-02" db="EMBL/GenBank/DDBJ databases">
        <authorList>
            <person name="Young C.-C."/>
            <person name="Hameed A."/>
            <person name="Huang H.-C."/>
            <person name="Shahina M."/>
        </authorList>
    </citation>
    <scope>NUCLEOTIDE SEQUENCE [LARGE SCALE GENOMIC DNA]</scope>
    <source>
        <strain evidence="1 2">CC-SAMT-1</strain>
    </source>
</reference>
<proteinExistence type="predicted"/>
<dbReference type="AlphaFoldDB" id="A0A0C5WNM8"/>
<gene>
    <name evidence="1" type="ORF">AW14_13480</name>
</gene>
<protein>
    <recommendedName>
        <fullName evidence="3">BNR repeat-containing family member</fullName>
    </recommendedName>
</protein>
<accession>A0A0C5WNM8</accession>
<dbReference type="OrthoDB" id="183671at2"/>
<dbReference type="STRING" id="1454006.AW14_13480"/>
<keyword evidence="2" id="KW-1185">Reference proteome</keyword>
<sequence length="455" mass="51291">MKNIILIVLIIFNSLISNGQSEHEKVNYFSNNAFGNPIVGYNGEYYKGVTYIAYQGEKEDPYVVAYNHEKKQWIGPYKAGTSLLGKSNSKKIDNHGKPSLVVNGEGYIHIVFGGHGGIKEFGENTLGNYNGGKQIHVVSKKPMDISNWVEVDNLTPFATYSQFLKLDNGDIYLFYRHGAHRSNWVYQVSKDNCKTFSPKVSILKAKQAKPTPDCSDVFDSWYPSFERGKGNEILVSYNYHVCKNMTPHYSERNNCYYMTFDTDKNKWYNVKGKELKLPLTKEYSDVMTLAINTSDKWVQDGATCLNSSGFPHLSFYQGEADGTPHGGPKQLMNYIYTGKEWTGGATNLPSSARGEMKVTSSKDIQFLIGYNQGKSGEVAWWNSTKNLNEFAKKQVLINEEGGTFTLANFIRNAHPDAKMVTTQKIKGTDYSRIFLLGDKGPVKRLKTEAEVLKLQ</sequence>
<dbReference type="HOGENOM" id="CLU_601155_0_0_10"/>
<dbReference type="Pfam" id="PF15892">
    <property type="entry name" value="BNR_4"/>
    <property type="match status" value="1"/>
</dbReference>
<name>A0A0C5WNM8_9FLAO</name>
<evidence type="ECO:0000313" key="2">
    <source>
        <dbReference type="Proteomes" id="UP000032229"/>
    </source>
</evidence>
<dbReference type="EMBL" id="CP007202">
    <property type="protein sequence ID" value="AJR04515.1"/>
    <property type="molecule type" value="Genomic_DNA"/>
</dbReference>
<dbReference type="RefSeq" id="WP_044639218.1">
    <property type="nucleotide sequence ID" value="NZ_CP007202.1"/>
</dbReference>